<protein>
    <submittedName>
        <fullName evidence="1">Uncharacterized protein</fullName>
    </submittedName>
</protein>
<dbReference type="AlphaFoldDB" id="A0A1B0GD78"/>
<organism evidence="1 2">
    <name type="scientific">Glossina morsitans morsitans</name>
    <name type="common">Savannah tsetse fly</name>
    <dbReference type="NCBI Taxonomy" id="37546"/>
    <lineage>
        <taxon>Eukaryota</taxon>
        <taxon>Metazoa</taxon>
        <taxon>Ecdysozoa</taxon>
        <taxon>Arthropoda</taxon>
        <taxon>Hexapoda</taxon>
        <taxon>Insecta</taxon>
        <taxon>Pterygota</taxon>
        <taxon>Neoptera</taxon>
        <taxon>Endopterygota</taxon>
        <taxon>Diptera</taxon>
        <taxon>Brachycera</taxon>
        <taxon>Muscomorpha</taxon>
        <taxon>Hippoboscoidea</taxon>
        <taxon>Glossinidae</taxon>
        <taxon>Glossina</taxon>
    </lineage>
</organism>
<proteinExistence type="predicted"/>
<dbReference type="EnsemblMetazoa" id="GMOY011253-RA">
    <property type="protein sequence ID" value="GMOY011253-PA"/>
    <property type="gene ID" value="GMOY011253"/>
</dbReference>
<evidence type="ECO:0000313" key="1">
    <source>
        <dbReference type="EnsemblMetazoa" id="GMOY011253-PA"/>
    </source>
</evidence>
<dbReference type="EMBL" id="CCAG010002329">
    <property type="status" value="NOT_ANNOTATED_CDS"/>
    <property type="molecule type" value="Genomic_DNA"/>
</dbReference>
<sequence length="285" mass="32492">MDLNRDKRDIVNELHKQARKHFRRRRIVMKGIDDLWQADLVEMISYAAQNNDVKMSITLTLNGDSSLLIANYFPAIELDENYVCGLISFVTYHSIPNVDRENNLFHIGNHEITIPIGSYEFSDIADLITSKYHDMNEKGGILNIQANYNTVQTHIKSTIDPIYFDKKQSIGSLLGFSKRKLQQGIEHYSDKTIDITKINTVMIECNIVSGSYINNVSAHTLHQFTLTVGPTYKIVEIPTNVIYLSINTRTINSIVLKVVDQSGNLINFRGEKISIRLHLKPSSHK</sequence>
<dbReference type="VEuPathDB" id="VectorBase:GMOY011253"/>
<evidence type="ECO:0000313" key="2">
    <source>
        <dbReference type="Proteomes" id="UP000092444"/>
    </source>
</evidence>
<name>A0A1B0GD78_GLOMM</name>
<reference evidence="1" key="1">
    <citation type="submission" date="2020-05" db="UniProtKB">
        <authorList>
            <consortium name="EnsemblMetazoa"/>
        </authorList>
    </citation>
    <scope>IDENTIFICATION</scope>
    <source>
        <strain evidence="1">Yale</strain>
    </source>
</reference>
<dbReference type="Proteomes" id="UP000092444">
    <property type="component" value="Unassembled WGS sequence"/>
</dbReference>
<dbReference type="PhylomeDB" id="A0A1B0GD78"/>
<keyword evidence="2" id="KW-1185">Reference proteome</keyword>
<accession>A0A1B0GD78</accession>